<dbReference type="Proteomes" id="UP001142489">
    <property type="component" value="Unassembled WGS sequence"/>
</dbReference>
<dbReference type="GO" id="GO:0005243">
    <property type="term" value="F:gap junction channel activity"/>
    <property type="evidence" value="ECO:0007669"/>
    <property type="project" value="TreeGrafter"/>
</dbReference>
<evidence type="ECO:0000259" key="8">
    <source>
        <dbReference type="Pfam" id="PF00029"/>
    </source>
</evidence>
<organism evidence="9 10">
    <name type="scientific">Phrynocephalus forsythii</name>
    <dbReference type="NCBI Taxonomy" id="171643"/>
    <lineage>
        <taxon>Eukaryota</taxon>
        <taxon>Metazoa</taxon>
        <taxon>Chordata</taxon>
        <taxon>Craniata</taxon>
        <taxon>Vertebrata</taxon>
        <taxon>Euteleostomi</taxon>
        <taxon>Lepidosauria</taxon>
        <taxon>Squamata</taxon>
        <taxon>Bifurcata</taxon>
        <taxon>Unidentata</taxon>
        <taxon>Episquamata</taxon>
        <taxon>Toxicofera</taxon>
        <taxon>Iguania</taxon>
        <taxon>Acrodonta</taxon>
        <taxon>Agamidae</taxon>
        <taxon>Agaminae</taxon>
        <taxon>Phrynocephalus</taxon>
    </lineage>
</organism>
<evidence type="ECO:0000256" key="7">
    <source>
        <dbReference type="SAM" id="Phobius"/>
    </source>
</evidence>
<feature type="transmembrane region" description="Helical" evidence="7">
    <location>
        <begin position="77"/>
        <end position="98"/>
    </location>
</feature>
<evidence type="ECO:0000256" key="3">
    <source>
        <dbReference type="ARBA" id="ARBA00022692"/>
    </source>
</evidence>
<evidence type="ECO:0000313" key="9">
    <source>
        <dbReference type="EMBL" id="KAJ7308304.1"/>
    </source>
</evidence>
<dbReference type="InterPro" id="IPR038359">
    <property type="entry name" value="Connexin_N_sf"/>
</dbReference>
<dbReference type="PRINTS" id="PR00206">
    <property type="entry name" value="CONNEXIN"/>
</dbReference>
<evidence type="ECO:0000256" key="2">
    <source>
        <dbReference type="ARBA" id="ARBA00022475"/>
    </source>
</evidence>
<keyword evidence="6 7" id="KW-0472">Membrane</keyword>
<dbReference type="EMBL" id="JAPFRF010000018">
    <property type="protein sequence ID" value="KAJ7308304.1"/>
    <property type="molecule type" value="Genomic_DNA"/>
</dbReference>
<dbReference type="PANTHER" id="PTHR11984">
    <property type="entry name" value="CONNEXIN"/>
    <property type="match status" value="1"/>
</dbReference>
<comment type="subcellular location">
    <subcellularLocation>
        <location evidence="1">Cell membrane</location>
        <topology evidence="1">Multi-pass membrane protein</topology>
    </subcellularLocation>
</comment>
<keyword evidence="10" id="KW-1185">Reference proteome</keyword>
<feature type="transmembrane region" description="Helical" evidence="7">
    <location>
        <begin position="125"/>
        <end position="146"/>
    </location>
</feature>
<gene>
    <name evidence="9" type="ORF">JRQ81_008836</name>
</gene>
<evidence type="ECO:0000256" key="5">
    <source>
        <dbReference type="ARBA" id="ARBA00022989"/>
    </source>
</evidence>
<evidence type="ECO:0000256" key="6">
    <source>
        <dbReference type="ARBA" id="ARBA00023136"/>
    </source>
</evidence>
<feature type="domain" description="Connexin N-terminal" evidence="8">
    <location>
        <begin position="119"/>
        <end position="199"/>
    </location>
</feature>
<dbReference type="GO" id="GO:0007605">
    <property type="term" value="P:sensory perception of sound"/>
    <property type="evidence" value="ECO:0007669"/>
    <property type="project" value="UniProtKB-KW"/>
</dbReference>
<dbReference type="GO" id="GO:0007267">
    <property type="term" value="P:cell-cell signaling"/>
    <property type="evidence" value="ECO:0007669"/>
    <property type="project" value="TreeGrafter"/>
</dbReference>
<dbReference type="Gene3D" id="1.20.1440.80">
    <property type="entry name" value="Gap junction channel protein cysteine-rich domain"/>
    <property type="match status" value="1"/>
</dbReference>
<reference evidence="9" key="1">
    <citation type="journal article" date="2023" name="DNA Res.">
        <title>Chromosome-level genome assembly of Phrynocephalus forsythii using third-generation DNA sequencing and Hi-C analysis.</title>
        <authorList>
            <person name="Qi Y."/>
            <person name="Zhao W."/>
            <person name="Zhao Y."/>
            <person name="Niu C."/>
            <person name="Cao S."/>
            <person name="Zhang Y."/>
        </authorList>
    </citation>
    <scope>NUCLEOTIDE SEQUENCE</scope>
    <source>
        <tissue evidence="9">Muscle</tissue>
    </source>
</reference>
<comment type="caution">
    <text evidence="9">The sequence shown here is derived from an EMBL/GenBank/DDBJ whole genome shotgun (WGS) entry which is preliminary data.</text>
</comment>
<dbReference type="PANTHER" id="PTHR11984:SF46">
    <property type="entry name" value="GAP JUNCTION BETA-2 PROTEIN"/>
    <property type="match status" value="1"/>
</dbReference>
<accession>A0A9Q0XAY7</accession>
<dbReference type="GO" id="GO:0005922">
    <property type="term" value="C:connexin complex"/>
    <property type="evidence" value="ECO:0007669"/>
    <property type="project" value="InterPro"/>
</dbReference>
<keyword evidence="4" id="KW-1009">Hearing</keyword>
<evidence type="ECO:0000256" key="1">
    <source>
        <dbReference type="ARBA" id="ARBA00004651"/>
    </source>
</evidence>
<feature type="domain" description="Connexin N-terminal" evidence="8">
    <location>
        <begin position="4"/>
        <end position="94"/>
    </location>
</feature>
<dbReference type="AlphaFoldDB" id="A0A9Q0XAY7"/>
<dbReference type="GO" id="GO:1990349">
    <property type="term" value="P:gap junction-mediated intercellular transport"/>
    <property type="evidence" value="ECO:0007669"/>
    <property type="project" value="TreeGrafter"/>
</dbReference>
<dbReference type="Pfam" id="PF00029">
    <property type="entry name" value="Connexin"/>
    <property type="match status" value="2"/>
</dbReference>
<proteinExistence type="predicted"/>
<keyword evidence="2" id="KW-1003">Cell membrane</keyword>
<keyword evidence="3 7" id="KW-0812">Transmembrane</keyword>
<dbReference type="InterPro" id="IPR000500">
    <property type="entry name" value="Connexin"/>
</dbReference>
<protein>
    <recommendedName>
        <fullName evidence="8">Connexin N-terminal domain-containing protein</fullName>
    </recommendedName>
</protein>
<dbReference type="InterPro" id="IPR013092">
    <property type="entry name" value="Connexin_N"/>
</dbReference>
<evidence type="ECO:0000313" key="10">
    <source>
        <dbReference type="Proteomes" id="UP001142489"/>
    </source>
</evidence>
<evidence type="ECO:0000256" key="4">
    <source>
        <dbReference type="ARBA" id="ARBA00022740"/>
    </source>
</evidence>
<name>A0A9Q0XAY7_9SAUR</name>
<sequence>MDTDALTRLLSGTSGQEPWLCRAGLSVLTAAQLGSLALGAKTLWKDEVADLRCEAAPTAPARCLLACFDQAFPLSPFHLFLLQMASVGTHAVACVLLFRPPDCQGKGRWGWGLLRSKNRRLPLHWLSLVAKILVEGLFLMSFHGLYGRYPARVSCPPSSLCPRTMFCTVQNAGWKDAFNLFMAAASWLSVALCLVALYLATAKILQQPSDPTKSRLPWPLLAHPV</sequence>
<dbReference type="OrthoDB" id="9884720at2759"/>
<keyword evidence="5 7" id="KW-1133">Transmembrane helix</keyword>
<feature type="transmembrane region" description="Helical" evidence="7">
    <location>
        <begin position="180"/>
        <end position="200"/>
    </location>
</feature>